<dbReference type="KEGG" id="cfk:CFRA_08985"/>
<proteinExistence type="predicted"/>
<organism evidence="2 3">
    <name type="scientific">Corynebacterium frankenforstense DSM 45800</name>
    <dbReference type="NCBI Taxonomy" id="1437875"/>
    <lineage>
        <taxon>Bacteria</taxon>
        <taxon>Bacillati</taxon>
        <taxon>Actinomycetota</taxon>
        <taxon>Actinomycetes</taxon>
        <taxon>Mycobacteriales</taxon>
        <taxon>Corynebacteriaceae</taxon>
        <taxon>Corynebacterium</taxon>
    </lineage>
</organism>
<sequence>MSVRIVTDSSAGLPPGVAEELGITVIDLHVMSTDEGASTAGLSSLELCAAYARQLERGGDDGVVALHLSKELSSTWSSAVAAAAIFDDAVRVVDTGAVGMAVGAAAMAAARLAQDGAGLDECYALAVDILERSATWVYLHRLDELRRSGRISTATAVLSTALASKPIMRIEDGKIELAAKTRTQTKAFSRLVELVLEGAEGEPVFVAIQENEARESGRRLSEMLEEVLPEGSTVMMVELSDVLAVHAGPGSLGVSVVYSNHLRDLDLGL</sequence>
<dbReference type="NCBIfam" id="TIGR00762">
    <property type="entry name" value="DegV"/>
    <property type="match status" value="1"/>
</dbReference>
<keyword evidence="3" id="KW-1185">Reference proteome</keyword>
<dbReference type="InterPro" id="IPR043168">
    <property type="entry name" value="DegV_C"/>
</dbReference>
<protein>
    <submittedName>
        <fullName evidence="2">DegV domain-containing protein</fullName>
    </submittedName>
</protein>
<dbReference type="Proteomes" id="UP000185434">
    <property type="component" value="Chromosome"/>
</dbReference>
<dbReference type="PANTHER" id="PTHR33434">
    <property type="entry name" value="DEGV DOMAIN-CONTAINING PROTEIN DR_1986-RELATED"/>
    <property type="match status" value="1"/>
</dbReference>
<dbReference type="STRING" id="1437875.CFRA_08985"/>
<dbReference type="PANTHER" id="PTHR33434:SF2">
    <property type="entry name" value="FATTY ACID-BINDING PROTEIN TM_1468"/>
    <property type="match status" value="1"/>
</dbReference>
<dbReference type="InterPro" id="IPR003797">
    <property type="entry name" value="DegV"/>
</dbReference>
<dbReference type="AlphaFoldDB" id="A0A1L7CU60"/>
<dbReference type="Gene3D" id="3.40.50.10170">
    <property type="match status" value="2"/>
</dbReference>
<dbReference type="RefSeq" id="WP_075664351.1">
    <property type="nucleotide sequence ID" value="NZ_CP009247.1"/>
</dbReference>
<dbReference type="Gene3D" id="3.30.1180.10">
    <property type="match status" value="1"/>
</dbReference>
<dbReference type="SUPFAM" id="SSF82549">
    <property type="entry name" value="DAK1/DegV-like"/>
    <property type="match status" value="1"/>
</dbReference>
<accession>A0A1L7CU60</accession>
<gene>
    <name evidence="2" type="ORF">CFRA_08985</name>
</gene>
<evidence type="ECO:0000313" key="2">
    <source>
        <dbReference type="EMBL" id="APT89361.1"/>
    </source>
</evidence>
<dbReference type="EMBL" id="CP009247">
    <property type="protein sequence ID" value="APT89361.1"/>
    <property type="molecule type" value="Genomic_DNA"/>
</dbReference>
<evidence type="ECO:0000313" key="3">
    <source>
        <dbReference type="Proteomes" id="UP000185434"/>
    </source>
</evidence>
<dbReference type="Pfam" id="PF02645">
    <property type="entry name" value="DegV"/>
    <property type="match status" value="1"/>
</dbReference>
<keyword evidence="1" id="KW-0446">Lipid-binding</keyword>
<evidence type="ECO:0000256" key="1">
    <source>
        <dbReference type="ARBA" id="ARBA00023121"/>
    </source>
</evidence>
<dbReference type="GO" id="GO:0008289">
    <property type="term" value="F:lipid binding"/>
    <property type="evidence" value="ECO:0007669"/>
    <property type="project" value="UniProtKB-KW"/>
</dbReference>
<name>A0A1L7CU60_9CORY</name>
<dbReference type="PROSITE" id="PS51482">
    <property type="entry name" value="DEGV"/>
    <property type="match status" value="1"/>
</dbReference>
<dbReference type="OrthoDB" id="9760324at2"/>
<dbReference type="InterPro" id="IPR050270">
    <property type="entry name" value="DegV_domain_contain"/>
</dbReference>
<reference evidence="2 3" key="1">
    <citation type="submission" date="2014-08" db="EMBL/GenBank/DDBJ databases">
        <title>Complete genome sequence of Corynebacterium frankenforstense ST18(T) (=DSM 45800(T)), isolated from raw cow milk.</title>
        <authorList>
            <person name="Ruckert C."/>
            <person name="Albersmeier A."/>
            <person name="Winkler A."/>
            <person name="Lipski A."/>
            <person name="Kalinowski J."/>
        </authorList>
    </citation>
    <scope>NUCLEOTIDE SEQUENCE [LARGE SCALE GENOMIC DNA]</scope>
    <source>
        <strain evidence="2 3">ST18</strain>
    </source>
</reference>